<name>A0A9W7TCZ0_TRIRA</name>
<accession>A0A9W7TCZ0</accession>
<sequence length="144" mass="16591">MTRRCAVLMEGSCVDRSTLCWNSACLTEDSRSKKSRWVKGLFLHEYSCRHLPLHKSKEEVLWVWKNRRSKVLEMMRAAFGLFGVFLIVFVQQPHCARANKTPQAFHSMKLEFFCERGVVALSEAGTDDLVLLVAPEIDLENICR</sequence>
<gene>
    <name evidence="1" type="ORF">IRJ41_015295</name>
</gene>
<dbReference type="AlphaFoldDB" id="A0A9W7TCZ0"/>
<comment type="caution">
    <text evidence="1">The sequence shown here is derived from an EMBL/GenBank/DDBJ whole genome shotgun (WGS) entry which is preliminary data.</text>
</comment>
<evidence type="ECO:0000313" key="2">
    <source>
        <dbReference type="Proteomes" id="UP001059041"/>
    </source>
</evidence>
<keyword evidence="2" id="KW-1185">Reference proteome</keyword>
<dbReference type="Proteomes" id="UP001059041">
    <property type="component" value="Linkage Group LG21"/>
</dbReference>
<evidence type="ECO:0000313" key="1">
    <source>
        <dbReference type="EMBL" id="KAI7794501.1"/>
    </source>
</evidence>
<protein>
    <submittedName>
        <fullName evidence="1">Uncharacterized protein</fullName>
    </submittedName>
</protein>
<reference evidence="1" key="1">
    <citation type="submission" date="2021-02" db="EMBL/GenBank/DDBJ databases">
        <title>Comparative genomics reveals that relaxation of natural selection precedes convergent phenotypic evolution of cavefish.</title>
        <authorList>
            <person name="Peng Z."/>
        </authorList>
    </citation>
    <scope>NUCLEOTIDE SEQUENCE</scope>
    <source>
        <tissue evidence="1">Muscle</tissue>
    </source>
</reference>
<organism evidence="1 2">
    <name type="scientific">Triplophysa rosa</name>
    <name type="common">Cave loach</name>
    <dbReference type="NCBI Taxonomy" id="992332"/>
    <lineage>
        <taxon>Eukaryota</taxon>
        <taxon>Metazoa</taxon>
        <taxon>Chordata</taxon>
        <taxon>Craniata</taxon>
        <taxon>Vertebrata</taxon>
        <taxon>Euteleostomi</taxon>
        <taxon>Actinopterygii</taxon>
        <taxon>Neopterygii</taxon>
        <taxon>Teleostei</taxon>
        <taxon>Ostariophysi</taxon>
        <taxon>Cypriniformes</taxon>
        <taxon>Nemacheilidae</taxon>
        <taxon>Triplophysa</taxon>
    </lineage>
</organism>
<proteinExistence type="predicted"/>
<dbReference type="EMBL" id="JAFHDT010000021">
    <property type="protein sequence ID" value="KAI7794501.1"/>
    <property type="molecule type" value="Genomic_DNA"/>
</dbReference>